<accession>A0A0F9BNZ8</accession>
<dbReference type="Gene3D" id="1.25.10.10">
    <property type="entry name" value="Leucine-rich Repeat Variant"/>
    <property type="match status" value="1"/>
</dbReference>
<comment type="caution">
    <text evidence="1">The sequence shown here is derived from an EMBL/GenBank/DDBJ whole genome shotgun (WGS) entry which is preliminary data.</text>
</comment>
<sequence>MPDADTIRMLRDYMENGFLENIIDMFRHDPSLWGAVTHMITDERSRVRIGTIALAETFFNEHRDAIIKAIPDMAEGLKHPEPTIRGDVVFLLDTLGLKEAVPYLKDAHEKEDTQVVRDEMEETLNKLECC</sequence>
<gene>
    <name evidence="1" type="ORF">LCGC14_2704220</name>
</gene>
<protein>
    <recommendedName>
        <fullName evidence="2">HEAT repeat domain-containing protein</fullName>
    </recommendedName>
</protein>
<dbReference type="EMBL" id="LAZR01048267">
    <property type="protein sequence ID" value="KKK92309.1"/>
    <property type="molecule type" value="Genomic_DNA"/>
</dbReference>
<evidence type="ECO:0000313" key="1">
    <source>
        <dbReference type="EMBL" id="KKK92309.1"/>
    </source>
</evidence>
<dbReference type="InterPro" id="IPR016024">
    <property type="entry name" value="ARM-type_fold"/>
</dbReference>
<name>A0A0F9BNZ8_9ZZZZ</name>
<proteinExistence type="predicted"/>
<organism evidence="1">
    <name type="scientific">marine sediment metagenome</name>
    <dbReference type="NCBI Taxonomy" id="412755"/>
    <lineage>
        <taxon>unclassified sequences</taxon>
        <taxon>metagenomes</taxon>
        <taxon>ecological metagenomes</taxon>
    </lineage>
</organism>
<dbReference type="AlphaFoldDB" id="A0A0F9BNZ8"/>
<evidence type="ECO:0008006" key="2">
    <source>
        <dbReference type="Google" id="ProtNLM"/>
    </source>
</evidence>
<reference evidence="1" key="1">
    <citation type="journal article" date="2015" name="Nature">
        <title>Complex archaea that bridge the gap between prokaryotes and eukaryotes.</title>
        <authorList>
            <person name="Spang A."/>
            <person name="Saw J.H."/>
            <person name="Jorgensen S.L."/>
            <person name="Zaremba-Niedzwiedzka K."/>
            <person name="Martijn J."/>
            <person name="Lind A.E."/>
            <person name="van Eijk R."/>
            <person name="Schleper C."/>
            <person name="Guy L."/>
            <person name="Ettema T.J."/>
        </authorList>
    </citation>
    <scope>NUCLEOTIDE SEQUENCE</scope>
</reference>
<dbReference type="SUPFAM" id="SSF48371">
    <property type="entry name" value="ARM repeat"/>
    <property type="match status" value="1"/>
</dbReference>
<dbReference type="InterPro" id="IPR011989">
    <property type="entry name" value="ARM-like"/>
</dbReference>